<protein>
    <submittedName>
        <fullName evidence="11">Uncharacterized protein</fullName>
    </submittedName>
</protein>
<evidence type="ECO:0000256" key="4">
    <source>
        <dbReference type="ARBA" id="ARBA00022679"/>
    </source>
</evidence>
<evidence type="ECO:0000313" key="11">
    <source>
        <dbReference type="EMBL" id="AXE81829.1"/>
    </source>
</evidence>
<feature type="active site" description="Proton donor; for dehydratase activity" evidence="7">
    <location>
        <position position="407"/>
    </location>
</feature>
<evidence type="ECO:0000256" key="6">
    <source>
        <dbReference type="ARBA" id="ARBA00023268"/>
    </source>
</evidence>
<feature type="domain" description="Carrier" evidence="9">
    <location>
        <begin position="959"/>
        <end position="1034"/>
    </location>
</feature>
<comment type="pathway">
    <text evidence="1">Antibiotic biosynthesis.</text>
</comment>
<evidence type="ECO:0000256" key="5">
    <source>
        <dbReference type="ARBA" id="ARBA00023194"/>
    </source>
</evidence>
<dbReference type="SMART" id="SM00823">
    <property type="entry name" value="PKS_PP"/>
    <property type="match status" value="1"/>
</dbReference>
<dbReference type="GO" id="GO:0006633">
    <property type="term" value="P:fatty acid biosynthetic process"/>
    <property type="evidence" value="ECO:0007669"/>
    <property type="project" value="TreeGrafter"/>
</dbReference>
<dbReference type="Gene3D" id="3.10.129.110">
    <property type="entry name" value="Polyketide synthase dehydratase"/>
    <property type="match status" value="1"/>
</dbReference>
<dbReference type="PROSITE" id="PS52019">
    <property type="entry name" value="PKS_MFAS_DH"/>
    <property type="match status" value="1"/>
</dbReference>
<dbReference type="EMBL" id="CP027306">
    <property type="protein sequence ID" value="AXE81829.1"/>
    <property type="molecule type" value="Genomic_DNA"/>
</dbReference>
<dbReference type="InterPro" id="IPR055123">
    <property type="entry name" value="SpnB-like_Rossmann"/>
</dbReference>
<feature type="region of interest" description="C-terminal hotdog fold" evidence="7">
    <location>
        <begin position="346"/>
        <end position="490"/>
    </location>
</feature>
<dbReference type="InterPro" id="IPR016035">
    <property type="entry name" value="Acyl_Trfase/lysoPLipase"/>
</dbReference>
<dbReference type="GO" id="GO:0004312">
    <property type="term" value="F:fatty acid synthase activity"/>
    <property type="evidence" value="ECO:0007669"/>
    <property type="project" value="TreeGrafter"/>
</dbReference>
<keyword evidence="4" id="KW-0808">Transferase</keyword>
<dbReference type="InterPro" id="IPR050091">
    <property type="entry name" value="PKS_NRPS_Biosynth_Enz"/>
</dbReference>
<dbReference type="InterPro" id="IPR049551">
    <property type="entry name" value="PKS_DH_C"/>
</dbReference>
<name>A0A2Z5JNI5_STRAR</name>
<dbReference type="Proteomes" id="UP000252698">
    <property type="component" value="Chromosome"/>
</dbReference>
<dbReference type="Gene3D" id="1.10.1200.10">
    <property type="entry name" value="ACP-like"/>
    <property type="match status" value="1"/>
</dbReference>
<dbReference type="InterPro" id="IPR006162">
    <property type="entry name" value="Ppantetheine_attach_site"/>
</dbReference>
<dbReference type="CDD" id="cd08956">
    <property type="entry name" value="KR_3_FAS_SDR_x"/>
    <property type="match status" value="1"/>
</dbReference>
<dbReference type="Pfam" id="PF14765">
    <property type="entry name" value="PS-DH"/>
    <property type="match status" value="1"/>
</dbReference>
<dbReference type="InterPro" id="IPR020802">
    <property type="entry name" value="TesA-like"/>
</dbReference>
<dbReference type="Pfam" id="PF00550">
    <property type="entry name" value="PP-binding"/>
    <property type="match status" value="1"/>
</dbReference>
<keyword evidence="2" id="KW-0596">Phosphopantetheine</keyword>
<keyword evidence="5" id="KW-0045">Antibiotic biosynthesis</keyword>
<dbReference type="InterPro" id="IPR029058">
    <property type="entry name" value="AB_hydrolase_fold"/>
</dbReference>
<dbReference type="Pfam" id="PF00698">
    <property type="entry name" value="Acyl_transf_1"/>
    <property type="match status" value="1"/>
</dbReference>
<dbReference type="KEGG" id="sata:C5746_38375"/>
<dbReference type="SUPFAM" id="SSF51735">
    <property type="entry name" value="NAD(P)-binding Rossmann-fold domains"/>
    <property type="match status" value="2"/>
</dbReference>
<dbReference type="InterPro" id="IPR042104">
    <property type="entry name" value="PKS_dehydratase_sf"/>
</dbReference>
<dbReference type="SMART" id="SM00824">
    <property type="entry name" value="PKS_TE"/>
    <property type="match status" value="1"/>
</dbReference>
<dbReference type="Gene3D" id="3.40.366.10">
    <property type="entry name" value="Malonyl-Coenzyme A Acyl Carrier Protein, domain 2"/>
    <property type="match status" value="1"/>
</dbReference>
<keyword evidence="3" id="KW-0597">Phosphoprotein</keyword>
<dbReference type="InterPro" id="IPR057326">
    <property type="entry name" value="KR_dom"/>
</dbReference>
<evidence type="ECO:0000259" key="9">
    <source>
        <dbReference type="PROSITE" id="PS50075"/>
    </source>
</evidence>
<dbReference type="PANTHER" id="PTHR43775">
    <property type="entry name" value="FATTY ACID SYNTHASE"/>
    <property type="match status" value="1"/>
</dbReference>
<dbReference type="PANTHER" id="PTHR43775:SF51">
    <property type="entry name" value="INACTIVE PHENOLPHTHIOCEROL SYNTHESIS POLYKETIDE SYNTHASE TYPE I PKS1-RELATED"/>
    <property type="match status" value="1"/>
</dbReference>
<dbReference type="SUPFAM" id="SSF53474">
    <property type="entry name" value="alpha/beta-Hydrolases"/>
    <property type="match status" value="1"/>
</dbReference>
<dbReference type="InterPro" id="IPR049900">
    <property type="entry name" value="PKS_mFAS_DH"/>
</dbReference>
<dbReference type="InterPro" id="IPR013968">
    <property type="entry name" value="PKS_KR"/>
</dbReference>
<evidence type="ECO:0000256" key="8">
    <source>
        <dbReference type="SAM" id="MobiDB-lite"/>
    </source>
</evidence>
<dbReference type="Gene3D" id="3.40.50.1820">
    <property type="entry name" value="alpha/beta hydrolase"/>
    <property type="match status" value="1"/>
</dbReference>
<dbReference type="Pfam" id="PF22953">
    <property type="entry name" value="SpnB_Rossmann"/>
    <property type="match status" value="1"/>
</dbReference>
<dbReference type="GO" id="GO:0031177">
    <property type="term" value="F:phosphopantetheine binding"/>
    <property type="evidence" value="ECO:0007669"/>
    <property type="project" value="InterPro"/>
</dbReference>
<proteinExistence type="predicted"/>
<dbReference type="InterPro" id="IPR014043">
    <property type="entry name" value="Acyl_transferase_dom"/>
</dbReference>
<organism evidence="11 12">
    <name type="scientific">Streptomyces atratus</name>
    <dbReference type="NCBI Taxonomy" id="1893"/>
    <lineage>
        <taxon>Bacteria</taxon>
        <taxon>Bacillati</taxon>
        <taxon>Actinomycetota</taxon>
        <taxon>Actinomycetes</taxon>
        <taxon>Kitasatosporales</taxon>
        <taxon>Streptomycetaceae</taxon>
        <taxon>Streptomyces</taxon>
    </lineage>
</organism>
<dbReference type="Pfam" id="PF08659">
    <property type="entry name" value="KR"/>
    <property type="match status" value="1"/>
</dbReference>
<dbReference type="InterPro" id="IPR020806">
    <property type="entry name" value="PKS_PP-bd"/>
</dbReference>
<evidence type="ECO:0000256" key="7">
    <source>
        <dbReference type="PROSITE-ProRule" id="PRU01363"/>
    </source>
</evidence>
<dbReference type="SMART" id="SM00822">
    <property type="entry name" value="PKS_KR"/>
    <property type="match status" value="1"/>
</dbReference>
<dbReference type="InterPro" id="IPR001227">
    <property type="entry name" value="Ac_transferase_dom_sf"/>
</dbReference>
<dbReference type="InterPro" id="IPR009081">
    <property type="entry name" value="PP-bd_ACP"/>
</dbReference>
<dbReference type="InterPro" id="IPR001031">
    <property type="entry name" value="Thioesterase"/>
</dbReference>
<feature type="region of interest" description="Disordered" evidence="8">
    <location>
        <begin position="1046"/>
        <end position="1075"/>
    </location>
</feature>
<evidence type="ECO:0000259" key="10">
    <source>
        <dbReference type="PROSITE" id="PS52019"/>
    </source>
</evidence>
<feature type="region of interest" description="N-terminal hotdog fold" evidence="7">
    <location>
        <begin position="208"/>
        <end position="333"/>
    </location>
</feature>
<keyword evidence="6" id="KW-0511">Multifunctional enzyme</keyword>
<dbReference type="InterPro" id="IPR036736">
    <property type="entry name" value="ACP-like_sf"/>
</dbReference>
<dbReference type="SMART" id="SM00826">
    <property type="entry name" value="PKS_DH"/>
    <property type="match status" value="1"/>
</dbReference>
<dbReference type="SUPFAM" id="SSF52151">
    <property type="entry name" value="FabD/lysophospholipase-like"/>
    <property type="match status" value="1"/>
</dbReference>
<reference evidence="11 12" key="1">
    <citation type="journal article" date="2018" name="Front. Microbiol.">
        <title>Genome Sequencing of Streptomyces atratus SCSIOZH16 and Activation Production of Nocardamine via Metabolic Engineering.</title>
        <authorList>
            <person name="Li Y."/>
            <person name="Zhang C."/>
            <person name="Liu C."/>
            <person name="Ju J."/>
            <person name="Ma J."/>
        </authorList>
    </citation>
    <scope>NUCLEOTIDE SEQUENCE [LARGE SCALE GENOMIC DNA]</scope>
    <source>
        <strain evidence="11 12">SCSIO_ZH16</strain>
    </source>
</reference>
<dbReference type="InterPro" id="IPR020807">
    <property type="entry name" value="PKS_DH"/>
</dbReference>
<dbReference type="SMART" id="SM00827">
    <property type="entry name" value="PKS_AT"/>
    <property type="match status" value="1"/>
</dbReference>
<feature type="active site" description="Proton acceptor; for dehydratase activity" evidence="7">
    <location>
        <position position="240"/>
    </location>
</feature>
<dbReference type="PROSITE" id="PS50075">
    <property type="entry name" value="CARRIER"/>
    <property type="match status" value="1"/>
</dbReference>
<dbReference type="Gene3D" id="3.40.50.720">
    <property type="entry name" value="NAD(P)-binding Rossmann-like Domain"/>
    <property type="match status" value="1"/>
</dbReference>
<gene>
    <name evidence="11" type="ORF">C5746_38375</name>
</gene>
<evidence type="ECO:0000313" key="12">
    <source>
        <dbReference type="Proteomes" id="UP000252698"/>
    </source>
</evidence>
<dbReference type="InterPro" id="IPR049552">
    <property type="entry name" value="PKS_DH_N"/>
</dbReference>
<feature type="compositionally biased region" description="Basic and acidic residues" evidence="8">
    <location>
        <begin position="1046"/>
        <end position="1055"/>
    </location>
</feature>
<feature type="domain" description="PKS/mFAS DH" evidence="10">
    <location>
        <begin position="208"/>
        <end position="490"/>
    </location>
</feature>
<evidence type="ECO:0000256" key="1">
    <source>
        <dbReference type="ARBA" id="ARBA00004792"/>
    </source>
</evidence>
<dbReference type="Pfam" id="PF21089">
    <property type="entry name" value="PKS_DH_N"/>
    <property type="match status" value="1"/>
</dbReference>
<evidence type="ECO:0000256" key="3">
    <source>
        <dbReference type="ARBA" id="ARBA00022553"/>
    </source>
</evidence>
<dbReference type="PROSITE" id="PS00012">
    <property type="entry name" value="PHOSPHOPANTETHEINE"/>
    <property type="match status" value="1"/>
</dbReference>
<evidence type="ECO:0000256" key="2">
    <source>
        <dbReference type="ARBA" id="ARBA00022450"/>
    </source>
</evidence>
<accession>A0A2Z5JNI5</accession>
<dbReference type="Pfam" id="PF00975">
    <property type="entry name" value="Thioesterase"/>
    <property type="match status" value="1"/>
</dbReference>
<sequence length="1363" mass="139940">MNGPRSVVVSGVEGAVAGVVAHFAGLGRKSSVLRVSHAFHSPLMEPMLAEFGEVVAGLEFGSPSVAVVSGVSGVVSGEVATPGYWVRHVREAVRFADAVAFVEGRGVSVFVEIGPDGVLSGMAQQSVVSESAVFVPLLRKNRDEASTAVTALGRLHVTGVTVDWARFFEGSGARRVGLPTYAFQRERFWLESVGGGDAGGLGQLVVDHPVLGAAVVLPDSGGVVLTGRLSVEGMPWLADHDVLGSVLLPGAAFVELAVRAADEVGCGVVEELTLQAPLVLPERGGVALQVAVGGPDDEGRRSVRVHSRRESAAVDAPWVLHADGVLGVPAGAVPGVDLSAWPPPGAAQADVADMYDLLFDRGYGYGPVFQGLKAAWTSGKDIFAEVELPESAHADVKRFGIHPALLDATMHALGLHGQGGENDEAGEGRPALPFFWEGVRLHASGSTSLRVCLSGASEDTVSLSIADSTGAPVLSVDGLTLRPVSVEQLGASGGSGALWEVVWRPLAGAGAGAGAGVVWSGWDEFVGGGVVSGPVVCEVGAGGVSAGAGGVVSGVRSVVGGVLGVVQEWLKDGRGEGWPLVVVTRGAVAVGGGVGVDVCQAPVWGLVRAAQAEHPGRFVLVDADPGVEGVDSVALGVALGSGEPEVALRGGEVLVPRLVEVSAGSGAGAGAVLDGVLAGVGDGVVLVTGGTGGLGGLVARHLVEGGVRRLVLTSRRGLEAPGARGLVDELVGLGAEVVVEACDVSDRGAVVGLVGRWGGDLVGVVHAAGAGDNGLIGSMDAVRLDRVLGAKADGAWYLHEATRACGLGFFVMFSSAGGSVLAAGQANYAAANVFLDALAVQRRFEGLPATSMAYGLWSGAGMGQWLGEADLERMRRQGLPALDPAQGLALFDAGLASGRAAVLPLPIDVAALRARTDTIPALLRDLAPTTTRRRTSVTRTDTASLRQRIAQAGEAEQEAVLRSLVMERAATLLGHSSVEVLDPERDFLESGFDSLSAMELRNALMKDTGLRLPPMVVFDSKSPALLAKLLRTEFLASGLQADDGRAAERDADEARFGTGDTADDVRAGTATHSTGRAPETLRDLFHSAVVAGQADKGFALLQAAASIRPGFASAAEIDRLPSAVRLTDSADGPHLICLSTPMATGGVHQHARLVSHFGGRRKISALPVPGFVAGESLPTSSDAAVQALARSVLDAADGEPFVLLGYSSGGTLAYATAGYLEEECGVSPAGVILLDTFKVHDGGGDGVPMDDLALGMFDKEAAFGQFDSSRLSAMGRWVELVPQLPLTAVDSPVLFVQCTQSFVPDGDDTSPELVFGRAEPWEATHTLRTVRANHFTLVEDRAEETARVIDEWLASDAFHVPAE</sequence>
<dbReference type="GO" id="GO:0017000">
    <property type="term" value="P:antibiotic biosynthetic process"/>
    <property type="evidence" value="ECO:0007669"/>
    <property type="project" value="UniProtKB-KW"/>
</dbReference>
<dbReference type="InterPro" id="IPR036291">
    <property type="entry name" value="NAD(P)-bd_dom_sf"/>
</dbReference>